<dbReference type="Gene3D" id="3.50.50.60">
    <property type="entry name" value="FAD/NAD(P)-binding domain"/>
    <property type="match status" value="1"/>
</dbReference>
<comment type="caution">
    <text evidence="2">The sequence shown here is derived from an EMBL/GenBank/DDBJ whole genome shotgun (WGS) entry which is preliminary data.</text>
</comment>
<dbReference type="SUPFAM" id="SSF51905">
    <property type="entry name" value="FAD/NAD(P)-binding domain"/>
    <property type="match status" value="1"/>
</dbReference>
<protein>
    <recommendedName>
        <fullName evidence="1">Amine oxidase domain-containing protein</fullName>
    </recommendedName>
</protein>
<dbReference type="PANTHER" id="PTHR10742">
    <property type="entry name" value="FLAVIN MONOAMINE OXIDASE"/>
    <property type="match status" value="1"/>
</dbReference>
<dbReference type="EMBL" id="CAUJNA010002891">
    <property type="protein sequence ID" value="CAJ1394603.1"/>
    <property type="molecule type" value="Genomic_DNA"/>
</dbReference>
<keyword evidence="3" id="KW-1185">Reference proteome</keyword>
<evidence type="ECO:0000259" key="1">
    <source>
        <dbReference type="Pfam" id="PF01593"/>
    </source>
</evidence>
<organism evidence="2 3">
    <name type="scientific">Effrenium voratum</name>
    <dbReference type="NCBI Taxonomy" id="2562239"/>
    <lineage>
        <taxon>Eukaryota</taxon>
        <taxon>Sar</taxon>
        <taxon>Alveolata</taxon>
        <taxon>Dinophyceae</taxon>
        <taxon>Suessiales</taxon>
        <taxon>Symbiodiniaceae</taxon>
        <taxon>Effrenium</taxon>
    </lineage>
</organism>
<feature type="domain" description="Amine oxidase" evidence="1">
    <location>
        <begin position="77"/>
        <end position="258"/>
    </location>
</feature>
<evidence type="ECO:0000313" key="2">
    <source>
        <dbReference type="EMBL" id="CAJ1394603.1"/>
    </source>
</evidence>
<proteinExistence type="predicted"/>
<dbReference type="InterPro" id="IPR036188">
    <property type="entry name" value="FAD/NAD-bd_sf"/>
</dbReference>
<dbReference type="Pfam" id="PF01593">
    <property type="entry name" value="Amino_oxidase"/>
    <property type="match status" value="1"/>
</dbReference>
<accession>A0AA36IXC8</accession>
<reference evidence="2" key="1">
    <citation type="submission" date="2023-08" db="EMBL/GenBank/DDBJ databases">
        <authorList>
            <person name="Chen Y."/>
            <person name="Shah S."/>
            <person name="Dougan E. K."/>
            <person name="Thang M."/>
            <person name="Chan C."/>
        </authorList>
    </citation>
    <scope>NUCLEOTIDE SEQUENCE</scope>
</reference>
<dbReference type="AlphaFoldDB" id="A0AA36IXC8"/>
<dbReference type="InterPro" id="IPR002937">
    <property type="entry name" value="Amino_oxidase"/>
</dbReference>
<dbReference type="Proteomes" id="UP001178507">
    <property type="component" value="Unassembled WGS sequence"/>
</dbReference>
<name>A0AA36IXC8_9DINO</name>
<dbReference type="PANTHER" id="PTHR10742:SF415">
    <property type="entry name" value="CHROMOSOME UNDETERMINED SCAFFOLD_56, WHOLE GENOME SHOTGUN SEQUENCE"/>
    <property type="match status" value="1"/>
</dbReference>
<sequence>MRRHFGYVAPCTRMPPESLVSGCGKRAKQIFQDGQWPDSEEGLRDGMLRLWRRKLKIVSELANGPEACVTDVPDDDLEDRLLLGKGFQSFIDCLAEGAKVQLDDPVKEVSQDGTGVTMKLRSGKSFRGSFGIVTAPSGVLAELHPDSAIQFQPELPEDKRRALRRLSIPYRGASTHEKVVLRWPKSDPFVAAKLAPPGAALQFETTDVRFHFLNLHKYGREGQLLCHIWGDANWEEHSSLGDEELALHVVNGLRAMFPKDG</sequence>
<gene>
    <name evidence="2" type="ORF">EVOR1521_LOCUS19221</name>
</gene>
<dbReference type="InterPro" id="IPR050281">
    <property type="entry name" value="Flavin_monoamine_oxidase"/>
</dbReference>
<dbReference type="GO" id="GO:0016491">
    <property type="term" value="F:oxidoreductase activity"/>
    <property type="evidence" value="ECO:0007669"/>
    <property type="project" value="InterPro"/>
</dbReference>
<evidence type="ECO:0000313" key="3">
    <source>
        <dbReference type="Proteomes" id="UP001178507"/>
    </source>
</evidence>
<dbReference type="Gene3D" id="3.90.660.10">
    <property type="match status" value="1"/>
</dbReference>